<keyword evidence="2" id="KW-0812">Transmembrane</keyword>
<evidence type="ECO:0000313" key="4">
    <source>
        <dbReference type="Proteomes" id="UP001497623"/>
    </source>
</evidence>
<reference evidence="3 4" key="1">
    <citation type="submission" date="2024-05" db="EMBL/GenBank/DDBJ databases">
        <authorList>
            <person name="Wallberg A."/>
        </authorList>
    </citation>
    <scope>NUCLEOTIDE SEQUENCE [LARGE SCALE GENOMIC DNA]</scope>
</reference>
<evidence type="ECO:0000256" key="2">
    <source>
        <dbReference type="SAM" id="Phobius"/>
    </source>
</evidence>
<evidence type="ECO:0000256" key="1">
    <source>
        <dbReference type="SAM" id="MobiDB-lite"/>
    </source>
</evidence>
<feature type="transmembrane region" description="Helical" evidence="2">
    <location>
        <begin position="27"/>
        <end position="51"/>
    </location>
</feature>
<accession>A0AAV2RHJ1</accession>
<feature type="region of interest" description="Disordered" evidence="1">
    <location>
        <begin position="96"/>
        <end position="142"/>
    </location>
</feature>
<sequence length="142" mass="15910">DTASTGTGYIVAGEVERRDEEEDEFMLVIYCSAAVLGIVILIFVAAGLYMYCRKNKEKQQSAVQPENPPHSTPMSMMNRHDSDNSLYMTNTIETTATTIPRCRHDSENSLYESFSKDAEAETNVNRGSRHDSENSLYASARQ</sequence>
<feature type="region of interest" description="Disordered" evidence="1">
    <location>
        <begin position="57"/>
        <end position="83"/>
    </location>
</feature>
<proteinExistence type="predicted"/>
<dbReference type="Proteomes" id="UP001497623">
    <property type="component" value="Unassembled WGS sequence"/>
</dbReference>
<name>A0AAV2RHJ1_MEGNR</name>
<protein>
    <submittedName>
        <fullName evidence="3">Uncharacterized protein</fullName>
    </submittedName>
</protein>
<feature type="non-terminal residue" evidence="3">
    <location>
        <position position="1"/>
    </location>
</feature>
<keyword evidence="2" id="KW-1133">Transmembrane helix</keyword>
<organism evidence="3 4">
    <name type="scientific">Meganyctiphanes norvegica</name>
    <name type="common">Northern krill</name>
    <name type="synonym">Thysanopoda norvegica</name>
    <dbReference type="NCBI Taxonomy" id="48144"/>
    <lineage>
        <taxon>Eukaryota</taxon>
        <taxon>Metazoa</taxon>
        <taxon>Ecdysozoa</taxon>
        <taxon>Arthropoda</taxon>
        <taxon>Crustacea</taxon>
        <taxon>Multicrustacea</taxon>
        <taxon>Malacostraca</taxon>
        <taxon>Eumalacostraca</taxon>
        <taxon>Eucarida</taxon>
        <taxon>Euphausiacea</taxon>
        <taxon>Euphausiidae</taxon>
        <taxon>Meganyctiphanes</taxon>
    </lineage>
</organism>
<gene>
    <name evidence="3" type="ORF">MNOR_LOCUS24213</name>
</gene>
<dbReference type="EMBL" id="CAXKWB010022029">
    <property type="protein sequence ID" value="CAL4124071.1"/>
    <property type="molecule type" value="Genomic_DNA"/>
</dbReference>
<evidence type="ECO:0000313" key="3">
    <source>
        <dbReference type="EMBL" id="CAL4124071.1"/>
    </source>
</evidence>
<comment type="caution">
    <text evidence="3">The sequence shown here is derived from an EMBL/GenBank/DDBJ whole genome shotgun (WGS) entry which is preliminary data.</text>
</comment>
<keyword evidence="2" id="KW-0472">Membrane</keyword>
<keyword evidence="4" id="KW-1185">Reference proteome</keyword>
<dbReference type="AlphaFoldDB" id="A0AAV2RHJ1"/>